<gene>
    <name evidence="1" type="ORF">GMARGA_LOCUS19007</name>
</gene>
<evidence type="ECO:0000313" key="2">
    <source>
        <dbReference type="Proteomes" id="UP000789901"/>
    </source>
</evidence>
<dbReference type="EMBL" id="CAJVQB010015582">
    <property type="protein sequence ID" value="CAG8775345.1"/>
    <property type="molecule type" value="Genomic_DNA"/>
</dbReference>
<keyword evidence="2" id="KW-1185">Reference proteome</keyword>
<accession>A0ABN7VJC1</accession>
<comment type="caution">
    <text evidence="1">The sequence shown here is derived from an EMBL/GenBank/DDBJ whole genome shotgun (WGS) entry which is preliminary data.</text>
</comment>
<dbReference type="Proteomes" id="UP000789901">
    <property type="component" value="Unassembled WGS sequence"/>
</dbReference>
<reference evidence="1 2" key="1">
    <citation type="submission" date="2021-06" db="EMBL/GenBank/DDBJ databases">
        <authorList>
            <person name="Kallberg Y."/>
            <person name="Tangrot J."/>
            <person name="Rosling A."/>
        </authorList>
    </citation>
    <scope>NUCLEOTIDE SEQUENCE [LARGE SCALE GENOMIC DNA]</scope>
    <source>
        <strain evidence="1 2">120-4 pot B 10/14</strain>
    </source>
</reference>
<protein>
    <submittedName>
        <fullName evidence="1">42675_t:CDS:1</fullName>
    </submittedName>
</protein>
<name>A0ABN7VJC1_GIGMA</name>
<proteinExistence type="predicted"/>
<feature type="non-terminal residue" evidence="1">
    <location>
        <position position="1"/>
    </location>
</feature>
<evidence type="ECO:0000313" key="1">
    <source>
        <dbReference type="EMBL" id="CAG8775345.1"/>
    </source>
</evidence>
<organism evidence="1 2">
    <name type="scientific">Gigaspora margarita</name>
    <dbReference type="NCBI Taxonomy" id="4874"/>
    <lineage>
        <taxon>Eukaryota</taxon>
        <taxon>Fungi</taxon>
        <taxon>Fungi incertae sedis</taxon>
        <taxon>Mucoromycota</taxon>
        <taxon>Glomeromycotina</taxon>
        <taxon>Glomeromycetes</taxon>
        <taxon>Diversisporales</taxon>
        <taxon>Gigasporaceae</taxon>
        <taxon>Gigaspora</taxon>
    </lineage>
</organism>
<sequence length="61" mass="7082">SITNEKAENLKLLSCIISDFEVQRIEHQETFLQDDLNNTYIVDLDSQVQTIKDIECYLCST</sequence>